<dbReference type="Gene3D" id="3.40.50.360">
    <property type="match status" value="1"/>
</dbReference>
<accession>A0A366MBQ0</accession>
<name>A0A366MBQ0_9EURY</name>
<evidence type="ECO:0000256" key="5">
    <source>
        <dbReference type="ARBA" id="ARBA00038292"/>
    </source>
</evidence>
<evidence type="ECO:0000259" key="6">
    <source>
        <dbReference type="Pfam" id="PF03358"/>
    </source>
</evidence>
<comment type="cofactor">
    <cofactor evidence="2">
        <name>[4Fe-4S] cluster</name>
        <dbReference type="ChEBI" id="CHEBI:49883"/>
    </cofactor>
</comment>
<feature type="domain" description="NADPH-dependent FMN reductase-like" evidence="6">
    <location>
        <begin position="1"/>
        <end position="149"/>
    </location>
</feature>
<comment type="similarity">
    <text evidence="5">Belongs to the SsuE family. Isf subfamily.</text>
</comment>
<evidence type="ECO:0000256" key="1">
    <source>
        <dbReference type="ARBA" id="ARBA00001917"/>
    </source>
</evidence>
<gene>
    <name evidence="7" type="primary">isf</name>
    <name evidence="7" type="ORF">ALNOE001_08070</name>
</gene>
<dbReference type="InterPro" id="IPR051796">
    <property type="entry name" value="ISF_SsuE-like"/>
</dbReference>
<dbReference type="SUPFAM" id="SSF52218">
    <property type="entry name" value="Flavoproteins"/>
    <property type="match status" value="1"/>
</dbReference>
<dbReference type="EMBL" id="NIZT01000021">
    <property type="protein sequence ID" value="RBQ23625.1"/>
    <property type="molecule type" value="Genomic_DNA"/>
</dbReference>
<evidence type="ECO:0000256" key="2">
    <source>
        <dbReference type="ARBA" id="ARBA00001966"/>
    </source>
</evidence>
<proteinExistence type="inferred from homology"/>
<dbReference type="PANTHER" id="PTHR43278:SF3">
    <property type="entry name" value="IRON-SULFUR FLAVOPROTEIN MJ0731"/>
    <property type="match status" value="1"/>
</dbReference>
<comment type="caution">
    <text evidence="7">The sequence shown here is derived from an EMBL/GenBank/DDBJ whole genome shotgun (WGS) entry which is preliminary data.</text>
</comment>
<dbReference type="AlphaFoldDB" id="A0A366MBQ0"/>
<keyword evidence="3" id="KW-0285">Flavoprotein</keyword>
<sequence length="194" mass="21357">MFVVGISGSPRKKTTEYVLNKALSDLKEQGFETEMFTIRGKEINPCKHCDYCLKKKECIQKDGMSEAYDLFRKADGIIMASPMYNGSISAQIKAVMDRCRAFGAEDVNFLKGKIGMSIAVGGDRAGGQELAIQQINTYFILSGIIPVSGGPFGANLGATLWSQDTLEGVKEDAYGFKTLRKTLKRFVETLNNKN</sequence>
<dbReference type="PANTHER" id="PTHR43278">
    <property type="entry name" value="NAD(P)H-DEPENDENT FMN-CONTAINING OXIDOREDUCTASE YWQN-RELATED"/>
    <property type="match status" value="1"/>
</dbReference>
<evidence type="ECO:0000313" key="8">
    <source>
        <dbReference type="Proteomes" id="UP000253099"/>
    </source>
</evidence>
<protein>
    <submittedName>
        <fullName evidence="7">Iron-sulfur flavoprotein</fullName>
    </submittedName>
</protein>
<dbReference type="Pfam" id="PF03358">
    <property type="entry name" value="FMN_red"/>
    <property type="match status" value="1"/>
</dbReference>
<evidence type="ECO:0000256" key="3">
    <source>
        <dbReference type="ARBA" id="ARBA00022630"/>
    </source>
</evidence>
<reference evidence="7 8" key="1">
    <citation type="submission" date="2018-06" db="EMBL/GenBank/DDBJ databases">
        <title>Genomic insight into two independent archaeal endosymbiosis events.</title>
        <authorList>
            <person name="Lind A.E."/>
            <person name="Lewis W.H."/>
            <person name="Spang A."/>
            <person name="Guy L."/>
            <person name="Embley M.T."/>
            <person name="Ettema T.J.G."/>
        </authorList>
    </citation>
    <scope>NUCLEOTIDE SEQUENCE [LARGE SCALE GENOMIC DNA]</scope>
    <source>
        <strain evidence="7">NOE</strain>
    </source>
</reference>
<dbReference type="InterPro" id="IPR029039">
    <property type="entry name" value="Flavoprotein-like_sf"/>
</dbReference>
<dbReference type="InterPro" id="IPR005025">
    <property type="entry name" value="FMN_Rdtase-like_dom"/>
</dbReference>
<dbReference type="Proteomes" id="UP000253099">
    <property type="component" value="Unassembled WGS sequence"/>
</dbReference>
<organism evidence="7 8">
    <name type="scientific">Candidatus Methanobinarius endosymbioticus</name>
    <dbReference type="NCBI Taxonomy" id="2006182"/>
    <lineage>
        <taxon>Archaea</taxon>
        <taxon>Methanobacteriati</taxon>
        <taxon>Methanobacteriota</taxon>
        <taxon>Methanomada group</taxon>
        <taxon>Methanobacteria</taxon>
        <taxon>Methanobacteriales</taxon>
        <taxon>Methanobacteriaceae</taxon>
        <taxon>Candidatus Methanobinarius</taxon>
    </lineage>
</organism>
<evidence type="ECO:0000256" key="4">
    <source>
        <dbReference type="ARBA" id="ARBA00022643"/>
    </source>
</evidence>
<comment type="cofactor">
    <cofactor evidence="1">
        <name>FMN</name>
        <dbReference type="ChEBI" id="CHEBI:58210"/>
    </cofactor>
</comment>
<keyword evidence="8" id="KW-1185">Reference proteome</keyword>
<evidence type="ECO:0000313" key="7">
    <source>
        <dbReference type="EMBL" id="RBQ23625.1"/>
    </source>
</evidence>
<dbReference type="GO" id="GO:0016491">
    <property type="term" value="F:oxidoreductase activity"/>
    <property type="evidence" value="ECO:0007669"/>
    <property type="project" value="InterPro"/>
</dbReference>
<keyword evidence="4" id="KW-0288">FMN</keyword>